<dbReference type="PANTHER" id="PTHR36102">
    <property type="entry name" value="CHROMOSOME 10, WHOLE GENOME SHOTGUN SEQUENCE"/>
    <property type="match status" value="1"/>
</dbReference>
<feature type="compositionally biased region" description="Polar residues" evidence="1">
    <location>
        <begin position="533"/>
        <end position="546"/>
    </location>
</feature>
<dbReference type="PANTHER" id="PTHR36102:SF1">
    <property type="entry name" value="YDR124W-LIKE HELICAL BUNDLE DOMAIN-CONTAINING PROTEIN"/>
    <property type="match status" value="1"/>
</dbReference>
<proteinExistence type="predicted"/>
<feature type="region of interest" description="Disordered" evidence="1">
    <location>
        <begin position="447"/>
        <end position="495"/>
    </location>
</feature>
<dbReference type="InterPro" id="IPR021264">
    <property type="entry name" value="AFUB_079030/YDR124W-like"/>
</dbReference>
<evidence type="ECO:0000256" key="1">
    <source>
        <dbReference type="SAM" id="MobiDB-lite"/>
    </source>
</evidence>
<feature type="region of interest" description="Disordered" evidence="1">
    <location>
        <begin position="386"/>
        <end position="413"/>
    </location>
</feature>
<dbReference type="Pfam" id="PF11001">
    <property type="entry name" value="AFUB_07903_YDR124W_hel"/>
    <property type="match status" value="1"/>
</dbReference>
<evidence type="ECO:0000259" key="2">
    <source>
        <dbReference type="Pfam" id="PF11001"/>
    </source>
</evidence>
<evidence type="ECO:0000313" key="3">
    <source>
        <dbReference type="EMBL" id="RDW84673.1"/>
    </source>
</evidence>
<organism evidence="3 4">
    <name type="scientific">Coleophoma cylindrospora</name>
    <dbReference type="NCBI Taxonomy" id="1849047"/>
    <lineage>
        <taxon>Eukaryota</taxon>
        <taxon>Fungi</taxon>
        <taxon>Dikarya</taxon>
        <taxon>Ascomycota</taxon>
        <taxon>Pezizomycotina</taxon>
        <taxon>Leotiomycetes</taxon>
        <taxon>Helotiales</taxon>
        <taxon>Dermateaceae</taxon>
        <taxon>Coleophoma</taxon>
    </lineage>
</organism>
<feature type="region of interest" description="Disordered" evidence="1">
    <location>
        <begin position="158"/>
        <end position="231"/>
    </location>
</feature>
<dbReference type="AlphaFoldDB" id="A0A3D8SEC4"/>
<comment type="caution">
    <text evidence="3">The sequence shown here is derived from an EMBL/GenBank/DDBJ whole genome shotgun (WGS) entry which is preliminary data.</text>
</comment>
<evidence type="ECO:0000313" key="4">
    <source>
        <dbReference type="Proteomes" id="UP000256645"/>
    </source>
</evidence>
<dbReference type="EMBL" id="PDLM01000002">
    <property type="protein sequence ID" value="RDW84673.1"/>
    <property type="molecule type" value="Genomic_DNA"/>
</dbReference>
<keyword evidence="4" id="KW-1185">Reference proteome</keyword>
<feature type="region of interest" description="Disordered" evidence="1">
    <location>
        <begin position="614"/>
        <end position="654"/>
    </location>
</feature>
<dbReference type="InterPro" id="IPR047092">
    <property type="entry name" value="AFUB_07903/YDR124W-like_hel"/>
</dbReference>
<feature type="domain" description="Subtelomeric hrmA-associated cluster protein AFUB-079030/YDR124W-like helical bundle" evidence="2">
    <location>
        <begin position="235"/>
        <end position="375"/>
    </location>
</feature>
<reference evidence="3 4" key="1">
    <citation type="journal article" date="2018" name="IMA Fungus">
        <title>IMA Genome-F 9: Draft genome sequence of Annulohypoxylon stygium, Aspergillus mulundensis, Berkeleyomyces basicola (syn. Thielaviopsis basicola), Ceratocystis smalleyi, two Cercospora beticola strains, Coleophoma cylindrospora, Fusarium fracticaudum, Phialophora cf. hyalina, and Morchella septimelata.</title>
        <authorList>
            <person name="Wingfield B.D."/>
            <person name="Bills G.F."/>
            <person name="Dong Y."/>
            <person name="Huang W."/>
            <person name="Nel W.J."/>
            <person name="Swalarsk-Parry B.S."/>
            <person name="Vaghefi N."/>
            <person name="Wilken P.M."/>
            <person name="An Z."/>
            <person name="de Beer Z.W."/>
            <person name="De Vos L."/>
            <person name="Chen L."/>
            <person name="Duong T.A."/>
            <person name="Gao Y."/>
            <person name="Hammerbacher A."/>
            <person name="Kikkert J.R."/>
            <person name="Li Y."/>
            <person name="Li H."/>
            <person name="Li K."/>
            <person name="Li Q."/>
            <person name="Liu X."/>
            <person name="Ma X."/>
            <person name="Naidoo K."/>
            <person name="Pethybridge S.J."/>
            <person name="Sun J."/>
            <person name="Steenkamp E.T."/>
            <person name="van der Nest M.A."/>
            <person name="van Wyk S."/>
            <person name="Wingfield M.J."/>
            <person name="Xiong C."/>
            <person name="Yue Q."/>
            <person name="Zhang X."/>
        </authorList>
    </citation>
    <scope>NUCLEOTIDE SEQUENCE [LARGE SCALE GENOMIC DNA]</scope>
    <source>
        <strain evidence="3 4">BP6252</strain>
    </source>
</reference>
<dbReference type="STRING" id="1849047.A0A3D8SEC4"/>
<feature type="compositionally biased region" description="Polar residues" evidence="1">
    <location>
        <begin position="507"/>
        <end position="525"/>
    </location>
</feature>
<sequence>MVQHLGIPTPQQQQQREFFTTTSSRETSAWTDRSLERNYDPAFNDASRFNSNTTSVHPRHLSVEHALKRCVGIQGVREFGVFILCENGDEKTYTSQTLTPYQQDIFTSRFRETFRSVVRKATAEGANTHPGIGTHFYEIPIVADEVYLAFDHDSMFQDFQEPNGRNHRKHSTTSDESSSGSRRRRVQRHIQEESDGDDSISIHRKRQRGKYRQDDDEDDDRPTPVQSIKTQSLRLDDEEEVRKFYMTRFKDMQQAACKVIGKAFVKLVEPKKQTHFPYTKGEDKRPPWWPATVGELKVRHREPDHLLKAERINLLIHILVMIIENKCEAVQKANLSVKKLEEVTMEAMSNWFNDTDHPANSKKRPFLREIFKVARLQERWKRGELDPNSRCSVMTHDGSMNGSDDEPEEGDEYDEADAAVLAAAAAAEMSTPDSLVSSNHTLMQNIQSTRPMEDNRVKGESSQTWRQLPVRGYPQPQGFSEHKMEDAQQSSFPNDSFRNKWELHATPNFQQSTPDPGHHTQYQSPPQHPMYGWQSSNMPVLNNSSNGPSPQPYYTTSPHSTSTGGYQLPPPLPLAQPMLPPLALSHPGYDGMGTRYDTGPANMGPQMRTGSLAHPYTGRGHEGGYQDFLNDGSMPQYGHGEEQLKEESHGMHTQ</sequence>
<gene>
    <name evidence="3" type="ORF">BP6252_02263</name>
</gene>
<feature type="compositionally biased region" description="Acidic residues" evidence="1">
    <location>
        <begin position="403"/>
        <end position="413"/>
    </location>
</feature>
<feature type="compositionally biased region" description="Low complexity" evidence="1">
    <location>
        <begin position="552"/>
        <end position="564"/>
    </location>
</feature>
<name>A0A3D8SEC4_9HELO</name>
<dbReference type="Proteomes" id="UP000256645">
    <property type="component" value="Unassembled WGS sequence"/>
</dbReference>
<feature type="compositionally biased region" description="Basic and acidic residues" evidence="1">
    <location>
        <begin position="639"/>
        <end position="654"/>
    </location>
</feature>
<feature type="region of interest" description="Disordered" evidence="1">
    <location>
        <begin position="507"/>
        <end position="564"/>
    </location>
</feature>
<dbReference type="OrthoDB" id="5338458at2759"/>
<accession>A0A3D8SEC4</accession>
<protein>
    <recommendedName>
        <fullName evidence="2">Subtelomeric hrmA-associated cluster protein AFUB-079030/YDR124W-like helical bundle domain-containing protein</fullName>
    </recommendedName>
</protein>